<evidence type="ECO:0000259" key="3">
    <source>
        <dbReference type="PROSITE" id="PS50888"/>
    </source>
</evidence>
<proteinExistence type="predicted"/>
<dbReference type="InterPro" id="IPR011598">
    <property type="entry name" value="bHLH_dom"/>
</dbReference>
<feature type="coiled-coil region" evidence="1">
    <location>
        <begin position="50"/>
        <end position="84"/>
    </location>
</feature>
<feature type="region of interest" description="Disordered" evidence="2">
    <location>
        <begin position="446"/>
        <end position="486"/>
    </location>
</feature>
<dbReference type="InterPro" id="IPR036638">
    <property type="entry name" value="HLH_DNA-bd_sf"/>
</dbReference>
<dbReference type="EnsemblMetazoa" id="AFAF020931-RA">
    <property type="protein sequence ID" value="AFAF020931-PA"/>
    <property type="gene ID" value="AFAF020931"/>
</dbReference>
<dbReference type="STRING" id="69004.A0A182R151"/>
<keyword evidence="5" id="KW-1185">Reference proteome</keyword>
<evidence type="ECO:0000313" key="4">
    <source>
        <dbReference type="EnsemblMetazoa" id="AFAF020931-PA"/>
    </source>
</evidence>
<sequence length="1335" mass="142319">MTKKKPSPQNRIWEKERRERLNKTFEDLQRLLPDHEPASTLSKVEILQRAIELIEHVKELDQRLKRLLTRNEELVELLRKAKITIPPCKYTIAEEELQRQHEEKENGTRPKKPAPKQRRAAAPKKQPVISRKPPSTVPVTSAAVSEALGLSVVNNIPSTVNGVVSVAASSCSPVSVNGYPCVPCPPALRHINAMGTASNVNVTPALLPTPIMTTSVLISNNGNLVQVPIVAPPSSLLIVGNEDVRAKLNLKRTAASGPNARYRGKRGKFTIKSINLIPGRIVNGKIPIPPLRRPGTNEKKVIPKMNRKKLHERCKKRHKASVETSTKGHKIESEVENRTLLSAESEEKQLEDAQQSHTTEVRSGDKNHPKEQPENSSISQANAHEPQPPSQELDIGLNHTDDLSEDIFANLQVPDDSNAHGSAEDGTLSPTAAYLMNFPLVAAGGGKAAGNHAESGEGSEECPQDSGSNEQHHPPPKVDASSANETGGGMVLDNFSSFFNYGHMDAIGGGSVASAVDSFVGTSVATVTTIASSNVATAAVSSNFPPIYQSIDNMLDHRSVSTNRTTNRSLPAEHDFQTGSGTFTFTLTSTTCTAPATMQSSIGSTHFYAPPAGPLNPIKPVVDDFSAPLKPAIEFTFSLTSTTASQPRTVQSQYTNSTILAPTITTPSYDTYGYYHKAVPKANNYCGSFNVVLDPLLSTEKPATSFTFSLTSSTKTEPSYAQSTLATGATAQAYEMGLKMPSKTHHQAPVNSSFPAKLESVTKVDKIPHRTVTTTTTTSTARAVSSNSGLHHQQTQQNHGEHQHQQSQTKYDVSWMAAGTHPGPPSNVQAQSAPTQHSNYDLVPAPIMPSIEFPPTAGYTASSNYKSDIFFAHPPGEDHNLTWSSPSKLSNILNDSSSPYFPPVTLPNLNGDLALNTSGGVGAGCGGTNGGTNKSNKSQGTQHAKKAYAQNVSSEATTGGSFLSVSQLVNEPSKSYAPCQQKPINNNYSAEALIGNSSSYGSTQNATVVDNGRKIFDYAGNSVAPESAPSTSGALTFNFDAYGTTPGVDYNKGYNYSSQQSGNVSTFGDSTYGSNCGGSNAGLPYYGKTTTSAQAYYNNQQGSLSSSGTSATYPGSTHAQSIPAAGSTAAQDYSSYYLPPFGEKTLPIVSTHASSSSDAIVSKNTRKSQKAATIVPPVDYVFPTPAAATVSASSSSYSYSALASGANSGLGGSSTQMDPYSNYQHSNYHHQTAPQQQSQQQQTNNQQQPRLTNQQYSRAGSEAFSVPSSGASSRKVSSSYPTYAQYPSEKDTPQAHHTTHHQASYSSNYPSHHLDLSSCVNSAPTAGRSQNSLDS</sequence>
<dbReference type="VEuPathDB" id="VectorBase:AFAF020931"/>
<feature type="region of interest" description="Disordered" evidence="2">
    <location>
        <begin position="1203"/>
        <end position="1335"/>
    </location>
</feature>
<dbReference type="Gene3D" id="4.10.280.10">
    <property type="entry name" value="Helix-loop-helix DNA-binding domain"/>
    <property type="match status" value="1"/>
</dbReference>
<dbReference type="SUPFAM" id="SSF47459">
    <property type="entry name" value="HLH, helix-loop-helix DNA-binding domain"/>
    <property type="match status" value="1"/>
</dbReference>
<evidence type="ECO:0000256" key="2">
    <source>
        <dbReference type="SAM" id="MobiDB-lite"/>
    </source>
</evidence>
<feature type="compositionally biased region" description="Basic and acidic residues" evidence="2">
    <location>
        <begin position="359"/>
        <end position="373"/>
    </location>
</feature>
<evidence type="ECO:0000313" key="5">
    <source>
        <dbReference type="Proteomes" id="UP000075886"/>
    </source>
</evidence>
<feature type="compositionally biased region" description="Basic residues" evidence="2">
    <location>
        <begin position="305"/>
        <end position="319"/>
    </location>
</feature>
<dbReference type="Pfam" id="PF00010">
    <property type="entry name" value="HLH"/>
    <property type="match status" value="1"/>
</dbReference>
<feature type="compositionally biased region" description="Low complexity" evidence="2">
    <location>
        <begin position="1265"/>
        <end position="1279"/>
    </location>
</feature>
<feature type="region of interest" description="Disordered" evidence="2">
    <location>
        <begin position="96"/>
        <end position="136"/>
    </location>
</feature>
<reference evidence="4" key="2">
    <citation type="submission" date="2020-05" db="UniProtKB">
        <authorList>
            <consortium name="EnsemblMetazoa"/>
        </authorList>
    </citation>
    <scope>IDENTIFICATION</scope>
    <source>
        <strain evidence="4">FAR1</strain>
    </source>
</reference>
<feature type="compositionally biased region" description="Polar residues" evidence="2">
    <location>
        <begin position="1216"/>
        <end position="1230"/>
    </location>
</feature>
<feature type="domain" description="BHLH" evidence="3">
    <location>
        <begin position="5"/>
        <end position="57"/>
    </location>
</feature>
<feature type="compositionally biased region" description="Polar residues" evidence="2">
    <location>
        <begin position="786"/>
        <end position="798"/>
    </location>
</feature>
<evidence type="ECO:0000256" key="1">
    <source>
        <dbReference type="SAM" id="Coils"/>
    </source>
</evidence>
<name>A0A182R151_9DIPT</name>
<dbReference type="SMART" id="SM00353">
    <property type="entry name" value="HLH"/>
    <property type="match status" value="1"/>
</dbReference>
<feature type="compositionally biased region" description="Basic and acidic residues" evidence="2">
    <location>
        <begin position="96"/>
        <end position="108"/>
    </location>
</feature>
<dbReference type="PROSITE" id="PS50888">
    <property type="entry name" value="BHLH"/>
    <property type="match status" value="1"/>
</dbReference>
<protein>
    <recommendedName>
        <fullName evidence="3">BHLH domain-containing protein</fullName>
    </recommendedName>
</protein>
<feature type="compositionally biased region" description="Polar residues" evidence="2">
    <location>
        <begin position="1318"/>
        <end position="1335"/>
    </location>
</feature>
<dbReference type="Proteomes" id="UP000075886">
    <property type="component" value="Unassembled WGS sequence"/>
</dbReference>
<accession>A0A182R151</accession>
<feature type="region of interest" description="Disordered" evidence="2">
    <location>
        <begin position="761"/>
        <end position="810"/>
    </location>
</feature>
<dbReference type="CDD" id="cd00083">
    <property type="entry name" value="bHLH_SF"/>
    <property type="match status" value="1"/>
</dbReference>
<dbReference type="EMBL" id="AXCN02001822">
    <property type="status" value="NOT_ANNOTATED_CDS"/>
    <property type="molecule type" value="Genomic_DNA"/>
</dbReference>
<organism evidence="4 5">
    <name type="scientific">Anopheles farauti</name>
    <dbReference type="NCBI Taxonomy" id="69004"/>
    <lineage>
        <taxon>Eukaryota</taxon>
        <taxon>Metazoa</taxon>
        <taxon>Ecdysozoa</taxon>
        <taxon>Arthropoda</taxon>
        <taxon>Hexapoda</taxon>
        <taxon>Insecta</taxon>
        <taxon>Pterygota</taxon>
        <taxon>Neoptera</taxon>
        <taxon>Endopterygota</taxon>
        <taxon>Diptera</taxon>
        <taxon>Nematocera</taxon>
        <taxon>Culicoidea</taxon>
        <taxon>Culicidae</taxon>
        <taxon>Anophelinae</taxon>
        <taxon>Anopheles</taxon>
    </lineage>
</organism>
<feature type="region of interest" description="Disordered" evidence="2">
    <location>
        <begin position="1103"/>
        <end position="1123"/>
    </location>
</feature>
<feature type="compositionally biased region" description="Low complexity" evidence="2">
    <location>
        <begin position="1231"/>
        <end position="1255"/>
    </location>
</feature>
<feature type="compositionally biased region" description="Basic residues" evidence="2">
    <location>
        <begin position="109"/>
        <end position="122"/>
    </location>
</feature>
<feature type="region of interest" description="Disordered" evidence="2">
    <location>
        <begin position="287"/>
        <end position="397"/>
    </location>
</feature>
<dbReference type="GO" id="GO:0046983">
    <property type="term" value="F:protein dimerization activity"/>
    <property type="evidence" value="ECO:0007669"/>
    <property type="project" value="InterPro"/>
</dbReference>
<keyword evidence="1" id="KW-0175">Coiled coil</keyword>
<feature type="compositionally biased region" description="Polar residues" evidence="2">
    <location>
        <begin position="1103"/>
        <end position="1120"/>
    </location>
</feature>
<reference evidence="5" key="1">
    <citation type="submission" date="2014-01" db="EMBL/GenBank/DDBJ databases">
        <title>The Genome Sequence of Anopheles farauti FAR1 (V2).</title>
        <authorList>
            <consortium name="The Broad Institute Genomics Platform"/>
            <person name="Neafsey D.E."/>
            <person name="Besansky N."/>
            <person name="Howell P."/>
            <person name="Walton C."/>
            <person name="Young S.K."/>
            <person name="Zeng Q."/>
            <person name="Gargeya S."/>
            <person name="Fitzgerald M."/>
            <person name="Haas B."/>
            <person name="Abouelleil A."/>
            <person name="Allen A.W."/>
            <person name="Alvarado L."/>
            <person name="Arachchi H.M."/>
            <person name="Berlin A.M."/>
            <person name="Chapman S.B."/>
            <person name="Gainer-Dewar J."/>
            <person name="Goldberg J."/>
            <person name="Griggs A."/>
            <person name="Gujja S."/>
            <person name="Hansen M."/>
            <person name="Howarth C."/>
            <person name="Imamovic A."/>
            <person name="Ireland A."/>
            <person name="Larimer J."/>
            <person name="McCowan C."/>
            <person name="Murphy C."/>
            <person name="Pearson M."/>
            <person name="Poon T.W."/>
            <person name="Priest M."/>
            <person name="Roberts A."/>
            <person name="Saif S."/>
            <person name="Shea T."/>
            <person name="Sisk P."/>
            <person name="Sykes S."/>
            <person name="Wortman J."/>
            <person name="Nusbaum C."/>
            <person name="Birren B."/>
        </authorList>
    </citation>
    <scope>NUCLEOTIDE SEQUENCE [LARGE SCALE GENOMIC DNA]</scope>
    <source>
        <strain evidence="5">FAR1</strain>
    </source>
</reference>
<feature type="compositionally biased region" description="Low complexity" evidence="2">
    <location>
        <begin position="770"/>
        <end position="785"/>
    </location>
</feature>